<comment type="caution">
    <text evidence="3">The sequence shown here is derived from an EMBL/GenBank/DDBJ whole genome shotgun (WGS) entry which is preliminary data.</text>
</comment>
<protein>
    <recommendedName>
        <fullName evidence="5">DUF4219 domain-containing protein</fullName>
    </recommendedName>
</protein>
<dbReference type="OrthoDB" id="3251181at2759"/>
<dbReference type="AlphaFoldDB" id="A0A9Q3PNI3"/>
<dbReference type="Proteomes" id="UP000765509">
    <property type="component" value="Unassembled WGS sequence"/>
</dbReference>
<evidence type="ECO:0000313" key="3">
    <source>
        <dbReference type="EMBL" id="MBW0568368.1"/>
    </source>
</evidence>
<evidence type="ECO:0000313" key="4">
    <source>
        <dbReference type="Proteomes" id="UP000765509"/>
    </source>
</evidence>
<keyword evidence="4" id="KW-1185">Reference proteome</keyword>
<name>A0A9Q3PNI3_9BASI</name>
<proteinExistence type="predicted"/>
<gene>
    <name evidence="3" type="ORF">O181_108083</name>
</gene>
<dbReference type="Pfam" id="PF13961">
    <property type="entry name" value="DUF4219"/>
    <property type="match status" value="1"/>
</dbReference>
<dbReference type="EMBL" id="AVOT02082504">
    <property type="protein sequence ID" value="MBW0568368.1"/>
    <property type="molecule type" value="Genomic_DNA"/>
</dbReference>
<evidence type="ECO:0000259" key="1">
    <source>
        <dbReference type="Pfam" id="PF13961"/>
    </source>
</evidence>
<dbReference type="InterPro" id="IPR025314">
    <property type="entry name" value="DUF4219"/>
</dbReference>
<organism evidence="3 4">
    <name type="scientific">Austropuccinia psidii MF-1</name>
    <dbReference type="NCBI Taxonomy" id="1389203"/>
    <lineage>
        <taxon>Eukaryota</taxon>
        <taxon>Fungi</taxon>
        <taxon>Dikarya</taxon>
        <taxon>Basidiomycota</taxon>
        <taxon>Pucciniomycotina</taxon>
        <taxon>Pucciniomycetes</taxon>
        <taxon>Pucciniales</taxon>
        <taxon>Sphaerophragmiaceae</taxon>
        <taxon>Austropuccinia</taxon>
    </lineage>
</organism>
<evidence type="ECO:0000259" key="2">
    <source>
        <dbReference type="Pfam" id="PF22936"/>
    </source>
</evidence>
<dbReference type="InterPro" id="IPR054722">
    <property type="entry name" value="PolX-like_BBD"/>
</dbReference>
<sequence length="383" mass="44317">MSLKTTDTTNSNKDVSTLPYLDGSNFVHWSLKMRIHLRSRDLLDVCEKKMPEDASTSQANKWAKASYEAIDIITTRVVEKVFCEVVNEETFADSYLLWNKIIEKYASKCAVNRGRIWMQWQRFFFDGDLQNYIDNCRKMTMDLYKDRNLPSIKNSTALITNIDEPHNIVYFFKYGRHNGKCTSHWKEECWAENPHLRPNRKNKKHKFYQGSAHLSETQALITTQENQTNEMSSLIVNCGATNHMCNSIEPFVSSLQPISLIVTTGDAKSNLLAEGMGTIEIICNNKKLRLNNCLYIPKLKCDLLSILELFKKKISITCNKNKFVLETHNENLMSGKINNNLMYVDYKIPTCLLSKTIQQDMLWHYRLGNPSSKILKLLSLQNK</sequence>
<dbReference type="Pfam" id="PF22936">
    <property type="entry name" value="Pol_BBD"/>
    <property type="match status" value="1"/>
</dbReference>
<accession>A0A9Q3PNI3</accession>
<feature type="domain" description="DUF4219" evidence="1">
    <location>
        <begin position="21"/>
        <end position="47"/>
    </location>
</feature>
<reference evidence="3" key="1">
    <citation type="submission" date="2021-03" db="EMBL/GenBank/DDBJ databases">
        <title>Draft genome sequence of rust myrtle Austropuccinia psidii MF-1, a brazilian biotype.</title>
        <authorList>
            <person name="Quecine M.C."/>
            <person name="Pachon D.M.R."/>
            <person name="Bonatelli M.L."/>
            <person name="Correr F.H."/>
            <person name="Franceschini L.M."/>
            <person name="Leite T.F."/>
            <person name="Margarido G.R.A."/>
            <person name="Almeida C.A."/>
            <person name="Ferrarezi J.A."/>
            <person name="Labate C.A."/>
        </authorList>
    </citation>
    <scope>NUCLEOTIDE SEQUENCE</scope>
    <source>
        <strain evidence="3">MF-1</strain>
    </source>
</reference>
<evidence type="ECO:0008006" key="5">
    <source>
        <dbReference type="Google" id="ProtNLM"/>
    </source>
</evidence>
<feature type="domain" description="Retrovirus-related Pol polyprotein from transposon TNT 1-94-like beta-barrel" evidence="2">
    <location>
        <begin position="235"/>
        <end position="312"/>
    </location>
</feature>